<dbReference type="AlphaFoldDB" id="A0A1V9YCH6"/>
<dbReference type="GO" id="GO:0071986">
    <property type="term" value="C:Ragulator complex"/>
    <property type="evidence" value="ECO:0007669"/>
    <property type="project" value="InterPro"/>
</dbReference>
<reference evidence="1 2" key="1">
    <citation type="journal article" date="2014" name="Genome Biol. Evol.">
        <title>The secreted proteins of Achlya hypogyna and Thraustotheca clavata identify the ancestral oomycete secretome and reveal gene acquisitions by horizontal gene transfer.</title>
        <authorList>
            <person name="Misner I."/>
            <person name="Blouin N."/>
            <person name="Leonard G."/>
            <person name="Richards T.A."/>
            <person name="Lane C.E."/>
        </authorList>
    </citation>
    <scope>NUCLEOTIDE SEQUENCE [LARGE SCALE GENOMIC DNA]</scope>
    <source>
        <strain evidence="1 2">ATCC 34112</strain>
    </source>
</reference>
<proteinExistence type="predicted"/>
<name>A0A1V9YCH6_9STRA</name>
<dbReference type="Gene3D" id="3.30.450.30">
    <property type="entry name" value="Dynein light chain 2a, cytoplasmic"/>
    <property type="match status" value="1"/>
</dbReference>
<dbReference type="OrthoDB" id="76862at2759"/>
<gene>
    <name evidence="1" type="ORF">THRCLA_23152</name>
</gene>
<dbReference type="InterPro" id="IPR024135">
    <property type="entry name" value="LAMTOR5"/>
</dbReference>
<evidence type="ECO:0000313" key="1">
    <source>
        <dbReference type="EMBL" id="OQR83421.1"/>
    </source>
</evidence>
<sequence>MSESSVTGLTWHDAQGLLLAVEGDLASSGHKGLGALATLVDRSAALDGSAKAVVRIETSKRAVLVQQQCDSSVLAVSTTKTDDQ</sequence>
<accession>A0A1V9YCH6</accession>
<dbReference type="Pfam" id="PF16672">
    <property type="entry name" value="LAMTOR5"/>
    <property type="match status" value="1"/>
</dbReference>
<comment type="caution">
    <text evidence="1">The sequence shown here is derived from an EMBL/GenBank/DDBJ whole genome shotgun (WGS) entry which is preliminary data.</text>
</comment>
<dbReference type="EMBL" id="JNBS01004358">
    <property type="protein sequence ID" value="OQR83421.1"/>
    <property type="molecule type" value="Genomic_DNA"/>
</dbReference>
<protein>
    <submittedName>
        <fullName evidence="1">Uncharacterized protein</fullName>
    </submittedName>
</protein>
<keyword evidence="2" id="KW-1185">Reference proteome</keyword>
<evidence type="ECO:0000313" key="2">
    <source>
        <dbReference type="Proteomes" id="UP000243217"/>
    </source>
</evidence>
<organism evidence="1 2">
    <name type="scientific">Thraustotheca clavata</name>
    <dbReference type="NCBI Taxonomy" id="74557"/>
    <lineage>
        <taxon>Eukaryota</taxon>
        <taxon>Sar</taxon>
        <taxon>Stramenopiles</taxon>
        <taxon>Oomycota</taxon>
        <taxon>Saprolegniomycetes</taxon>
        <taxon>Saprolegniales</taxon>
        <taxon>Achlyaceae</taxon>
        <taxon>Thraustotheca</taxon>
    </lineage>
</organism>
<dbReference type="Proteomes" id="UP000243217">
    <property type="component" value="Unassembled WGS sequence"/>
</dbReference>